<accession>A0A7R9K0M2</accession>
<reference evidence="2" key="1">
    <citation type="submission" date="2020-11" db="EMBL/GenBank/DDBJ databases">
        <authorList>
            <person name="Tran Van P."/>
        </authorList>
    </citation>
    <scope>NUCLEOTIDE SEQUENCE</scope>
</reference>
<name>A0A7R9K0M2_TIMGE</name>
<organism evidence="2">
    <name type="scientific">Timema genevievae</name>
    <name type="common">Walking stick</name>
    <dbReference type="NCBI Taxonomy" id="629358"/>
    <lineage>
        <taxon>Eukaryota</taxon>
        <taxon>Metazoa</taxon>
        <taxon>Ecdysozoa</taxon>
        <taxon>Arthropoda</taxon>
        <taxon>Hexapoda</taxon>
        <taxon>Insecta</taxon>
        <taxon>Pterygota</taxon>
        <taxon>Neoptera</taxon>
        <taxon>Polyneoptera</taxon>
        <taxon>Phasmatodea</taxon>
        <taxon>Timematodea</taxon>
        <taxon>Timematoidea</taxon>
        <taxon>Timematidae</taxon>
        <taxon>Timema</taxon>
    </lineage>
</organism>
<gene>
    <name evidence="2" type="ORF">TGEB3V08_LOCUS6668</name>
</gene>
<sequence length="566" mass="61211">MLVEKFSLVDVLSEQWSFMLLARQAPHLHGVREVYPLVLKSFRCDAMLAYKLVVLLLQSATCQHVNMSELLSSRVQLANPFVILVGSVVYRRGVWEQTDGVMGQWSHLSLVLLFLLAPPLLHLLAEGGLLAQILPETFTCALRHSELSLHLEHMSQPSAGSVEHNTGVKRAPQPPPSLHQAEVPTTTKVASPGCSFRLGMTNERSTSASSWACVQNSTHTSSQLRVQHCKLVESSRGLSCAVVLVSAPSFLASVLVTAVRASMGPPPCSGGGTTGGTKAGVCSACSSTTRRSFSCCKWRRSDSSLARDMLDSSISAPSLVTSSTSRSFSDKALLSSSVGQRDELELLLRLYQSELCTVMDSYHPSVDTTPSSWLSGDQTPPGSYLSPYRNTPDRAYFPLVLDSAQACELGEERRTQPRGGGNTRALHELSCEPAISQSDLSACVERSLLVAQSRGTHSSSPSGVGARHHGLIFCNNSIVPSNDCGACDSFPFHGPPLGVWRSTRTTTLCPCPAGSNLHRSCLAGISCKLLVMTALLTRRLIGRELLPCFCQKIDWKRTVTLFLSEQ</sequence>
<dbReference type="AlphaFoldDB" id="A0A7R9K0M2"/>
<feature type="region of interest" description="Disordered" evidence="1">
    <location>
        <begin position="157"/>
        <end position="184"/>
    </location>
</feature>
<evidence type="ECO:0000256" key="1">
    <source>
        <dbReference type="SAM" id="MobiDB-lite"/>
    </source>
</evidence>
<protein>
    <submittedName>
        <fullName evidence="2">Uncharacterized protein</fullName>
    </submittedName>
</protein>
<evidence type="ECO:0000313" key="2">
    <source>
        <dbReference type="EMBL" id="CAD7597101.1"/>
    </source>
</evidence>
<dbReference type="EMBL" id="OE841789">
    <property type="protein sequence ID" value="CAD7597101.1"/>
    <property type="molecule type" value="Genomic_DNA"/>
</dbReference>
<proteinExistence type="predicted"/>